<dbReference type="Gene3D" id="2.170.300.10">
    <property type="entry name" value="Tie2 ligand-binding domain superfamily"/>
    <property type="match status" value="1"/>
</dbReference>
<feature type="domain" description="DSL" evidence="8">
    <location>
        <begin position="1"/>
        <end position="42"/>
    </location>
</feature>
<comment type="caution">
    <text evidence="9">The sequence shown here is derived from an EMBL/GenBank/DDBJ whole genome shotgun (WGS) entry which is preliminary data.</text>
</comment>
<dbReference type="Pfam" id="PF07645">
    <property type="entry name" value="EGF_CA"/>
    <property type="match status" value="1"/>
</dbReference>
<dbReference type="GO" id="GO:0016020">
    <property type="term" value="C:membrane"/>
    <property type="evidence" value="ECO:0007669"/>
    <property type="project" value="InterPro"/>
</dbReference>
<evidence type="ECO:0000259" key="7">
    <source>
        <dbReference type="PROSITE" id="PS50026"/>
    </source>
</evidence>
<dbReference type="PROSITE" id="PS51051">
    <property type="entry name" value="DSL"/>
    <property type="match status" value="1"/>
</dbReference>
<feature type="disulfide bond" evidence="6">
    <location>
        <begin position="33"/>
        <end position="42"/>
    </location>
</feature>
<dbReference type="PROSITE" id="PS01187">
    <property type="entry name" value="EGF_CA"/>
    <property type="match status" value="1"/>
</dbReference>
<dbReference type="Proteomes" id="UP001497497">
    <property type="component" value="Unassembled WGS sequence"/>
</dbReference>
<reference evidence="9 10" key="1">
    <citation type="submission" date="2024-04" db="EMBL/GenBank/DDBJ databases">
        <authorList>
            <consortium name="Genoscope - CEA"/>
            <person name="William W."/>
        </authorList>
    </citation>
    <scope>NUCLEOTIDE SEQUENCE [LARGE SCALE GENOMIC DNA]</scope>
</reference>
<evidence type="ECO:0000313" key="10">
    <source>
        <dbReference type="Proteomes" id="UP001497497"/>
    </source>
</evidence>
<feature type="domain" description="EGF-like" evidence="7">
    <location>
        <begin position="45"/>
        <end position="74"/>
    </location>
</feature>
<evidence type="ECO:0000256" key="1">
    <source>
        <dbReference type="ARBA" id="ARBA00022473"/>
    </source>
</evidence>
<sequence length="74" mass="8148">CRSFTFGETCSEYCHCNSENYQFCDNIKGDCVCKPGWSGNNCFDDVDECLGTNNVLCPSNSDCVNTPGSYTCKC</sequence>
<feature type="non-terminal residue" evidence="9">
    <location>
        <position position="74"/>
    </location>
</feature>
<proteinExistence type="predicted"/>
<dbReference type="InterPro" id="IPR000742">
    <property type="entry name" value="EGF"/>
</dbReference>
<protein>
    <recommendedName>
        <fullName evidence="11">EGF-like domain-containing protein</fullName>
    </recommendedName>
</protein>
<gene>
    <name evidence="9" type="ORF">GSLYS_00015663001</name>
</gene>
<dbReference type="GO" id="GO:0007154">
    <property type="term" value="P:cell communication"/>
    <property type="evidence" value="ECO:0007669"/>
    <property type="project" value="InterPro"/>
</dbReference>
<evidence type="ECO:0000256" key="4">
    <source>
        <dbReference type="ARBA" id="ARBA00023157"/>
    </source>
</evidence>
<dbReference type="Gene3D" id="2.10.25.10">
    <property type="entry name" value="Laminin"/>
    <property type="match status" value="1"/>
</dbReference>
<evidence type="ECO:0000256" key="5">
    <source>
        <dbReference type="PROSITE-ProRule" id="PRU00076"/>
    </source>
</evidence>
<organism evidence="9 10">
    <name type="scientific">Lymnaea stagnalis</name>
    <name type="common">Great pond snail</name>
    <name type="synonym">Helix stagnalis</name>
    <dbReference type="NCBI Taxonomy" id="6523"/>
    <lineage>
        <taxon>Eukaryota</taxon>
        <taxon>Metazoa</taxon>
        <taxon>Spiralia</taxon>
        <taxon>Lophotrochozoa</taxon>
        <taxon>Mollusca</taxon>
        <taxon>Gastropoda</taxon>
        <taxon>Heterobranchia</taxon>
        <taxon>Euthyneura</taxon>
        <taxon>Panpulmonata</taxon>
        <taxon>Hygrophila</taxon>
        <taxon>Lymnaeoidea</taxon>
        <taxon>Lymnaeidae</taxon>
        <taxon>Lymnaea</taxon>
    </lineage>
</organism>
<evidence type="ECO:0000256" key="6">
    <source>
        <dbReference type="PROSITE-ProRule" id="PRU00377"/>
    </source>
</evidence>
<dbReference type="GO" id="GO:0005509">
    <property type="term" value="F:calcium ion binding"/>
    <property type="evidence" value="ECO:0007669"/>
    <property type="project" value="InterPro"/>
</dbReference>
<dbReference type="PROSITE" id="PS00010">
    <property type="entry name" value="ASX_HYDROXYL"/>
    <property type="match status" value="1"/>
</dbReference>
<feature type="non-terminal residue" evidence="9">
    <location>
        <position position="1"/>
    </location>
</feature>
<evidence type="ECO:0000313" key="9">
    <source>
        <dbReference type="EMBL" id="CAL1542057.1"/>
    </source>
</evidence>
<name>A0AAV2I7V5_LYMST</name>
<dbReference type="InterPro" id="IPR001774">
    <property type="entry name" value="DSL"/>
</dbReference>
<feature type="disulfide bond" evidence="6">
    <location>
        <begin position="1"/>
        <end position="10"/>
    </location>
</feature>
<dbReference type="InterPro" id="IPR000152">
    <property type="entry name" value="EGF-type_Asp/Asn_hydroxyl_site"/>
</dbReference>
<keyword evidence="1" id="KW-0217">Developmental protein</keyword>
<evidence type="ECO:0000259" key="8">
    <source>
        <dbReference type="PROSITE" id="PS51051"/>
    </source>
</evidence>
<accession>A0AAV2I7V5</accession>
<keyword evidence="4 6" id="KW-1015">Disulfide bond</keyword>
<dbReference type="AlphaFoldDB" id="A0AAV2I7V5"/>
<dbReference type="SUPFAM" id="SSF57196">
    <property type="entry name" value="EGF/Laminin"/>
    <property type="match status" value="1"/>
</dbReference>
<dbReference type="InterPro" id="IPR049883">
    <property type="entry name" value="NOTCH1_EGF-like"/>
</dbReference>
<dbReference type="EMBL" id="CAXITT010000468">
    <property type="protein sequence ID" value="CAL1542057.1"/>
    <property type="molecule type" value="Genomic_DNA"/>
</dbReference>
<evidence type="ECO:0008006" key="11">
    <source>
        <dbReference type="Google" id="ProtNLM"/>
    </source>
</evidence>
<evidence type="ECO:0000256" key="3">
    <source>
        <dbReference type="ARBA" id="ARBA00022737"/>
    </source>
</evidence>
<dbReference type="InterPro" id="IPR018097">
    <property type="entry name" value="EGF_Ca-bd_CS"/>
</dbReference>
<keyword evidence="2 5" id="KW-0245">EGF-like domain</keyword>
<evidence type="ECO:0000256" key="2">
    <source>
        <dbReference type="ARBA" id="ARBA00022536"/>
    </source>
</evidence>
<dbReference type="PROSITE" id="PS50026">
    <property type="entry name" value="EGF_3"/>
    <property type="match status" value="1"/>
</dbReference>
<keyword evidence="10" id="KW-1185">Reference proteome</keyword>
<comment type="caution">
    <text evidence="5">Lacks conserved residue(s) required for the propagation of feature annotation.</text>
</comment>
<keyword evidence="3" id="KW-0677">Repeat</keyword>